<dbReference type="InterPro" id="IPR050482">
    <property type="entry name" value="Sensor_HK_TwoCompSys"/>
</dbReference>
<dbReference type="GO" id="GO:0005524">
    <property type="term" value="F:ATP binding"/>
    <property type="evidence" value="ECO:0007669"/>
    <property type="project" value="UniProtKB-KW"/>
</dbReference>
<evidence type="ECO:0000256" key="3">
    <source>
        <dbReference type="ARBA" id="ARBA00022553"/>
    </source>
</evidence>
<dbReference type="CDD" id="cd16917">
    <property type="entry name" value="HATPase_UhpB-NarQ-NarX-like"/>
    <property type="match status" value="1"/>
</dbReference>
<keyword evidence="5" id="KW-0547">Nucleotide-binding</keyword>
<dbReference type="Pfam" id="PF07730">
    <property type="entry name" value="HisKA_3"/>
    <property type="match status" value="1"/>
</dbReference>
<keyword evidence="4" id="KW-0808">Transferase</keyword>
<keyword evidence="7" id="KW-0067">ATP-binding</keyword>
<evidence type="ECO:0000259" key="10">
    <source>
        <dbReference type="SMART" id="SM00387"/>
    </source>
</evidence>
<evidence type="ECO:0000256" key="7">
    <source>
        <dbReference type="ARBA" id="ARBA00022840"/>
    </source>
</evidence>
<dbReference type="GO" id="GO:0046983">
    <property type="term" value="F:protein dimerization activity"/>
    <property type="evidence" value="ECO:0007669"/>
    <property type="project" value="InterPro"/>
</dbReference>
<evidence type="ECO:0000313" key="11">
    <source>
        <dbReference type="EMBL" id="GII92477.1"/>
    </source>
</evidence>
<dbReference type="Gene3D" id="1.20.5.1930">
    <property type="match status" value="1"/>
</dbReference>
<feature type="transmembrane region" description="Helical" evidence="9">
    <location>
        <begin position="140"/>
        <end position="159"/>
    </location>
</feature>
<comment type="catalytic activity">
    <reaction evidence="1">
        <text>ATP + protein L-histidine = ADP + protein N-phospho-L-histidine.</text>
        <dbReference type="EC" id="2.7.13.3"/>
    </reaction>
</comment>
<evidence type="ECO:0000256" key="4">
    <source>
        <dbReference type="ARBA" id="ARBA00022679"/>
    </source>
</evidence>
<dbReference type="InterPro" id="IPR003594">
    <property type="entry name" value="HATPase_dom"/>
</dbReference>
<feature type="domain" description="Histidine kinase/HSP90-like ATPase" evidence="10">
    <location>
        <begin position="624"/>
        <end position="714"/>
    </location>
</feature>
<dbReference type="InterPro" id="IPR036890">
    <property type="entry name" value="HATPase_C_sf"/>
</dbReference>
<dbReference type="Gene3D" id="3.30.565.10">
    <property type="entry name" value="Histidine kinase-like ATPase, C-terminal domain"/>
    <property type="match status" value="1"/>
</dbReference>
<dbReference type="PANTHER" id="PTHR24421:SF10">
    <property type="entry name" value="NITRATE_NITRITE SENSOR PROTEIN NARQ"/>
    <property type="match status" value="1"/>
</dbReference>
<proteinExistence type="predicted"/>
<dbReference type="Pfam" id="PF02518">
    <property type="entry name" value="HATPase_c"/>
    <property type="match status" value="1"/>
</dbReference>
<evidence type="ECO:0000256" key="2">
    <source>
        <dbReference type="ARBA" id="ARBA00012438"/>
    </source>
</evidence>
<dbReference type="GO" id="GO:0000155">
    <property type="term" value="F:phosphorelay sensor kinase activity"/>
    <property type="evidence" value="ECO:0007669"/>
    <property type="project" value="InterPro"/>
</dbReference>
<feature type="transmembrane region" description="Helical" evidence="9">
    <location>
        <begin position="109"/>
        <end position="128"/>
    </location>
</feature>
<dbReference type="Proteomes" id="UP000606172">
    <property type="component" value="Unassembled WGS sequence"/>
</dbReference>
<accession>A0A919V7U4</accession>
<feature type="transmembrane region" description="Helical" evidence="9">
    <location>
        <begin position="303"/>
        <end position="321"/>
    </location>
</feature>
<dbReference type="SMART" id="SM00387">
    <property type="entry name" value="HATPase_c"/>
    <property type="match status" value="1"/>
</dbReference>
<gene>
    <name evidence="11" type="ORF">Ssi02_27080</name>
</gene>
<dbReference type="GO" id="GO:0016020">
    <property type="term" value="C:membrane"/>
    <property type="evidence" value="ECO:0007669"/>
    <property type="project" value="InterPro"/>
</dbReference>
<evidence type="ECO:0000313" key="12">
    <source>
        <dbReference type="Proteomes" id="UP000606172"/>
    </source>
</evidence>
<feature type="transmembrane region" description="Helical" evidence="9">
    <location>
        <begin position="269"/>
        <end position="291"/>
    </location>
</feature>
<keyword evidence="8" id="KW-0902">Two-component regulatory system</keyword>
<evidence type="ECO:0000256" key="6">
    <source>
        <dbReference type="ARBA" id="ARBA00022777"/>
    </source>
</evidence>
<evidence type="ECO:0000256" key="1">
    <source>
        <dbReference type="ARBA" id="ARBA00000085"/>
    </source>
</evidence>
<feature type="transmembrane region" description="Helical" evidence="9">
    <location>
        <begin position="171"/>
        <end position="193"/>
    </location>
</feature>
<keyword evidence="9" id="KW-0472">Membrane</keyword>
<evidence type="ECO:0000256" key="5">
    <source>
        <dbReference type="ARBA" id="ARBA00022741"/>
    </source>
</evidence>
<dbReference type="PANTHER" id="PTHR24421">
    <property type="entry name" value="NITRATE/NITRITE SENSOR PROTEIN NARX-RELATED"/>
    <property type="match status" value="1"/>
</dbReference>
<dbReference type="EC" id="2.7.13.3" evidence="2"/>
<keyword evidence="12" id="KW-1185">Reference proteome</keyword>
<dbReference type="InterPro" id="IPR011712">
    <property type="entry name" value="Sig_transdc_His_kin_sub3_dim/P"/>
</dbReference>
<protein>
    <recommendedName>
        <fullName evidence="2">histidine kinase</fullName>
        <ecNumber evidence="2">2.7.13.3</ecNumber>
    </recommendedName>
</protein>
<dbReference type="SUPFAM" id="SSF55874">
    <property type="entry name" value="ATPase domain of HSP90 chaperone/DNA topoisomerase II/histidine kinase"/>
    <property type="match status" value="1"/>
</dbReference>
<feature type="transmembrane region" description="Helical" evidence="9">
    <location>
        <begin position="241"/>
        <end position="257"/>
    </location>
</feature>
<evidence type="ECO:0000256" key="8">
    <source>
        <dbReference type="ARBA" id="ARBA00023012"/>
    </source>
</evidence>
<keyword evidence="9" id="KW-1133">Transmembrane helix</keyword>
<evidence type="ECO:0000256" key="9">
    <source>
        <dbReference type="SAM" id="Phobius"/>
    </source>
</evidence>
<keyword evidence="3" id="KW-0597">Phosphoprotein</keyword>
<organism evidence="11 12">
    <name type="scientific">Sinosporangium siamense</name>
    <dbReference type="NCBI Taxonomy" id="1367973"/>
    <lineage>
        <taxon>Bacteria</taxon>
        <taxon>Bacillati</taxon>
        <taxon>Actinomycetota</taxon>
        <taxon>Actinomycetes</taxon>
        <taxon>Streptosporangiales</taxon>
        <taxon>Streptosporangiaceae</taxon>
        <taxon>Sinosporangium</taxon>
    </lineage>
</organism>
<keyword evidence="6" id="KW-0418">Kinase</keyword>
<comment type="caution">
    <text evidence="11">The sequence shown here is derived from an EMBL/GenBank/DDBJ whole genome shotgun (WGS) entry which is preliminary data.</text>
</comment>
<sequence>MFLLLAVFLLGVALVGVRVATPADDVFINRGKVLWPDSRLTVQWPTVEGLAPGSEILRVEGRPPADWVVHAGRFPTPVDKVTYLVKDPNGLLRTVTLPLRPYPVARQVAANWPAIVWVVTLALVSAFLVHRRPKAPAGRLLAWCSAFQAVASVSWMFGFGASDLTSPAYTAAWLLSGIAYQMLWACGMHFALVFPRRQALVVRFGWIVPAVYLLLPVIRVAGAVAEGSFVALLSPSPAEQIVPAVLLVVFLFLGYRASAETPLRGQARLVGLVIGGAIAAFTGLVIVPDAITGVPLLAPPLQPLLFLPVPVTIIAAVLKHRMLDITVVVNRSAVWLTMTVVVICGYAAVVALSSLLFARWFHPVSSVMASGVVALMFQPIRERVQAVVNKWTYGERDPYRLANRLARRIERAQTPAEALSEAVRLIGTQLRLPAVAVELPDGTYVGNGQPRSPEPVALTYQGTAVASLLVDWPPGRGPSALDRELLDLLAPQLGATAYVAKLTADVRRSRERLVLAREEERRRIYRDLHDGTTATLAATALHLQLAQNALAPEQEGLRETLGRLVAETLSVADVVSRVMHNLSPPVLYELGLVRALEEKAITFSGQNGPVISLSADDLPPLPVGVQVAVFRIAVEAMLNVVRHASARRCTVRLTFDGALCLRVRDDGAGLPVPFEAGSGVRSMRERAAELGGSCLIHPAQGGGTELVAIIPVSGHE</sequence>
<feature type="transmembrane region" description="Helical" evidence="9">
    <location>
        <begin position="333"/>
        <end position="354"/>
    </location>
</feature>
<feature type="transmembrane region" description="Helical" evidence="9">
    <location>
        <begin position="200"/>
        <end position="221"/>
    </location>
</feature>
<keyword evidence="9" id="KW-0812">Transmembrane</keyword>
<dbReference type="AlphaFoldDB" id="A0A919V7U4"/>
<name>A0A919V7U4_9ACTN</name>
<reference evidence="11" key="1">
    <citation type="submission" date="2021-01" db="EMBL/GenBank/DDBJ databases">
        <title>Whole genome shotgun sequence of Sinosporangium siamense NBRC 109515.</title>
        <authorList>
            <person name="Komaki H."/>
            <person name="Tamura T."/>
        </authorList>
    </citation>
    <scope>NUCLEOTIDE SEQUENCE</scope>
    <source>
        <strain evidence="11">NBRC 109515</strain>
    </source>
</reference>
<dbReference type="EMBL" id="BOOW01000017">
    <property type="protein sequence ID" value="GII92477.1"/>
    <property type="molecule type" value="Genomic_DNA"/>
</dbReference>